<evidence type="ECO:0000256" key="4">
    <source>
        <dbReference type="ARBA" id="ARBA00022679"/>
    </source>
</evidence>
<comment type="subcellular location">
    <subcellularLocation>
        <location evidence="7">Cytoplasm</location>
    </subcellularLocation>
</comment>
<keyword evidence="2 7" id="KW-0698">rRNA processing</keyword>
<keyword evidence="4 7" id="KW-0808">Transferase</keyword>
<dbReference type="InterPro" id="IPR011530">
    <property type="entry name" value="rRNA_adenine_dimethylase"/>
</dbReference>
<evidence type="ECO:0000313" key="11">
    <source>
        <dbReference type="Proteomes" id="UP000322976"/>
    </source>
</evidence>
<comment type="similarity">
    <text evidence="7">Belongs to the class I-like SAM-binding methyltransferase superfamily. rRNA adenine N(6)-methyltransferase family. RsmA subfamily.</text>
</comment>
<evidence type="ECO:0000256" key="5">
    <source>
        <dbReference type="ARBA" id="ARBA00022691"/>
    </source>
</evidence>
<feature type="binding site" evidence="7 8">
    <location>
        <position position="72"/>
    </location>
    <ligand>
        <name>S-adenosyl-L-methionine</name>
        <dbReference type="ChEBI" id="CHEBI:59789"/>
    </ligand>
</feature>
<keyword evidence="11" id="KW-1185">Reference proteome</keyword>
<dbReference type="EMBL" id="VTPS01000008">
    <property type="protein sequence ID" value="TZE82125.1"/>
    <property type="molecule type" value="Genomic_DNA"/>
</dbReference>
<dbReference type="Pfam" id="PF00398">
    <property type="entry name" value="RrnaAD"/>
    <property type="match status" value="1"/>
</dbReference>
<dbReference type="Proteomes" id="UP000322976">
    <property type="component" value="Unassembled WGS sequence"/>
</dbReference>
<dbReference type="PANTHER" id="PTHR11727:SF7">
    <property type="entry name" value="DIMETHYLADENOSINE TRANSFERASE-RELATED"/>
    <property type="match status" value="1"/>
</dbReference>
<name>A0A5D8QBL6_9THEO</name>
<dbReference type="GO" id="GO:0003723">
    <property type="term" value="F:RNA binding"/>
    <property type="evidence" value="ECO:0007669"/>
    <property type="project" value="UniProtKB-UniRule"/>
</dbReference>
<dbReference type="PANTHER" id="PTHR11727">
    <property type="entry name" value="DIMETHYLADENOSINE TRANSFERASE"/>
    <property type="match status" value="1"/>
</dbReference>
<comment type="catalytic activity">
    <reaction evidence="7">
        <text>adenosine(1518)/adenosine(1519) in 16S rRNA + 4 S-adenosyl-L-methionine = N(6)-dimethyladenosine(1518)/N(6)-dimethyladenosine(1519) in 16S rRNA + 4 S-adenosyl-L-homocysteine + 4 H(+)</text>
        <dbReference type="Rhea" id="RHEA:19609"/>
        <dbReference type="Rhea" id="RHEA-COMP:10232"/>
        <dbReference type="Rhea" id="RHEA-COMP:10233"/>
        <dbReference type="ChEBI" id="CHEBI:15378"/>
        <dbReference type="ChEBI" id="CHEBI:57856"/>
        <dbReference type="ChEBI" id="CHEBI:59789"/>
        <dbReference type="ChEBI" id="CHEBI:74411"/>
        <dbReference type="ChEBI" id="CHEBI:74493"/>
        <dbReference type="EC" id="2.1.1.182"/>
    </reaction>
</comment>
<dbReference type="AlphaFoldDB" id="A0A5D8QBL6"/>
<evidence type="ECO:0000256" key="1">
    <source>
        <dbReference type="ARBA" id="ARBA00022490"/>
    </source>
</evidence>
<dbReference type="PROSITE" id="PS51689">
    <property type="entry name" value="SAM_RNA_A_N6_MT"/>
    <property type="match status" value="1"/>
</dbReference>
<dbReference type="InterPro" id="IPR020598">
    <property type="entry name" value="rRNA_Ade_methylase_Trfase_N"/>
</dbReference>
<feature type="binding site" evidence="7 8">
    <location>
        <position position="96"/>
    </location>
    <ligand>
        <name>S-adenosyl-L-methionine</name>
        <dbReference type="ChEBI" id="CHEBI:59789"/>
    </ligand>
</feature>
<dbReference type="Gene3D" id="3.40.50.150">
    <property type="entry name" value="Vaccinia Virus protein VP39"/>
    <property type="match status" value="1"/>
</dbReference>
<dbReference type="GO" id="GO:0052908">
    <property type="term" value="F:16S rRNA (adenine(1518)-N(6)/adenine(1519)-N(6))-dimethyltransferase activity"/>
    <property type="evidence" value="ECO:0007669"/>
    <property type="project" value="UniProtKB-EC"/>
</dbReference>
<evidence type="ECO:0000256" key="6">
    <source>
        <dbReference type="ARBA" id="ARBA00022884"/>
    </source>
</evidence>
<dbReference type="Gene3D" id="1.10.8.100">
    <property type="entry name" value="Ribosomal RNA adenine dimethylase-like, domain 2"/>
    <property type="match status" value="1"/>
</dbReference>
<proteinExistence type="inferred from homology"/>
<sequence length="274" mass="31012">MENTREFTIRVLRRYEVRTKKSLGQNFLIDDGVIDRIISNVPDGSTVLEIGPGTGALTRRLVEKAGRVIAVEIDSKLCEILKEEIDSKRLEVVNEDFLDIDLNEVLAERAIAVANIPYYITSPIISKLLTSADMVETAVLMMQREVAERVVARPGGKEYGILSIVAALYSEPEILFYIPESAFIPPPRVESCVVRFNKRKRHLRVSEKDLLRVVKVAFSKRRKTIVNTLANLFNGDKDEFKEYLKKAGIDPMARPETLGIEQFEEITGIIFKKS</sequence>
<evidence type="ECO:0000313" key="10">
    <source>
        <dbReference type="EMBL" id="TZE82125.1"/>
    </source>
</evidence>
<dbReference type="NCBIfam" id="TIGR00755">
    <property type="entry name" value="ksgA"/>
    <property type="match status" value="1"/>
</dbReference>
<dbReference type="InterPro" id="IPR023165">
    <property type="entry name" value="rRNA_Ade_diMease-like_C"/>
</dbReference>
<evidence type="ECO:0000256" key="8">
    <source>
        <dbReference type="PROSITE-ProRule" id="PRU01026"/>
    </source>
</evidence>
<keyword evidence="6 7" id="KW-0694">RNA-binding</keyword>
<organism evidence="10 11">
    <name type="scientific">Calorimonas adulescens</name>
    <dbReference type="NCBI Taxonomy" id="2606906"/>
    <lineage>
        <taxon>Bacteria</taxon>
        <taxon>Bacillati</taxon>
        <taxon>Bacillota</taxon>
        <taxon>Clostridia</taxon>
        <taxon>Thermoanaerobacterales</taxon>
        <taxon>Thermoanaerobacteraceae</taxon>
        <taxon>Calorimonas</taxon>
    </lineage>
</organism>
<evidence type="ECO:0000256" key="7">
    <source>
        <dbReference type="HAMAP-Rule" id="MF_00607"/>
    </source>
</evidence>
<dbReference type="SMART" id="SM00650">
    <property type="entry name" value="rADc"/>
    <property type="match status" value="1"/>
</dbReference>
<dbReference type="GO" id="GO:0005829">
    <property type="term" value="C:cytosol"/>
    <property type="evidence" value="ECO:0007669"/>
    <property type="project" value="TreeGrafter"/>
</dbReference>
<evidence type="ECO:0000256" key="3">
    <source>
        <dbReference type="ARBA" id="ARBA00022603"/>
    </source>
</evidence>
<evidence type="ECO:0000256" key="2">
    <source>
        <dbReference type="ARBA" id="ARBA00022552"/>
    </source>
</evidence>
<comment type="caution">
    <text evidence="10">The sequence shown here is derived from an EMBL/GenBank/DDBJ whole genome shotgun (WGS) entry which is preliminary data.</text>
</comment>
<feature type="binding site" evidence="7 8">
    <location>
        <position position="26"/>
    </location>
    <ligand>
        <name>S-adenosyl-L-methionine</name>
        <dbReference type="ChEBI" id="CHEBI:59789"/>
    </ligand>
</feature>
<reference evidence="10 11" key="1">
    <citation type="submission" date="2019-08" db="EMBL/GenBank/DDBJ databases">
        <title>Calorimonas adulescens gen. nov., sp. nov., an anaerobic thermophilic bacterium from Sakhalin hot spring.</title>
        <authorList>
            <person name="Khomyakova M.A."/>
            <person name="Merkel A.Y."/>
            <person name="Novikov A."/>
            <person name="Bonch-Osmolovskaya E.A."/>
            <person name="Slobodkin A.I."/>
        </authorList>
    </citation>
    <scope>NUCLEOTIDE SEQUENCE [LARGE SCALE GENOMIC DNA]</scope>
    <source>
        <strain evidence="10 11">A05MB</strain>
    </source>
</reference>
<dbReference type="FunFam" id="3.40.50.150:FF:000023">
    <property type="entry name" value="Ribosomal RNA small subunit methyltransferase A"/>
    <property type="match status" value="1"/>
</dbReference>
<keyword evidence="1 7" id="KW-0963">Cytoplasm</keyword>
<dbReference type="EC" id="2.1.1.182" evidence="7"/>
<dbReference type="PROSITE" id="PS01131">
    <property type="entry name" value="RRNA_A_DIMETH"/>
    <property type="match status" value="1"/>
</dbReference>
<dbReference type="SUPFAM" id="SSF53335">
    <property type="entry name" value="S-adenosyl-L-methionine-dependent methyltransferases"/>
    <property type="match status" value="1"/>
</dbReference>
<dbReference type="InterPro" id="IPR029063">
    <property type="entry name" value="SAM-dependent_MTases_sf"/>
</dbReference>
<dbReference type="CDD" id="cd02440">
    <property type="entry name" value="AdoMet_MTases"/>
    <property type="match status" value="1"/>
</dbReference>
<dbReference type="RefSeq" id="WP_149545142.1">
    <property type="nucleotide sequence ID" value="NZ_VTPS01000008.1"/>
</dbReference>
<dbReference type="InterPro" id="IPR001737">
    <property type="entry name" value="KsgA/Erm"/>
</dbReference>
<feature type="domain" description="Ribosomal RNA adenine methylase transferase N-terminal" evidence="9">
    <location>
        <begin position="33"/>
        <end position="200"/>
    </location>
</feature>
<dbReference type="HAMAP" id="MF_00607">
    <property type="entry name" value="16SrRNA_methyltr_A"/>
    <property type="match status" value="1"/>
</dbReference>
<keyword evidence="3 7" id="KW-0489">Methyltransferase</keyword>
<comment type="function">
    <text evidence="7">Specifically dimethylates two adjacent adenosines (A1518 and A1519) in the loop of a conserved hairpin near the 3'-end of 16S rRNA in the 30S particle. May play a critical role in biogenesis of 30S subunits.</text>
</comment>
<keyword evidence="5 7" id="KW-0949">S-adenosyl-L-methionine</keyword>
<gene>
    <name evidence="7 10" type="primary">rsmA</name>
    <name evidence="7" type="synonym">ksgA</name>
    <name evidence="10" type="ORF">FWJ32_06440</name>
</gene>
<dbReference type="InterPro" id="IPR020596">
    <property type="entry name" value="rRNA_Ade_Mease_Trfase_CS"/>
</dbReference>
<feature type="binding site" evidence="7 8">
    <location>
        <position position="115"/>
    </location>
    <ligand>
        <name>S-adenosyl-L-methionine</name>
        <dbReference type="ChEBI" id="CHEBI:59789"/>
    </ligand>
</feature>
<feature type="binding site" evidence="7 8">
    <location>
        <position position="51"/>
    </location>
    <ligand>
        <name>S-adenosyl-L-methionine</name>
        <dbReference type="ChEBI" id="CHEBI:59789"/>
    </ligand>
</feature>
<protein>
    <recommendedName>
        <fullName evidence="7">Ribosomal RNA small subunit methyltransferase A</fullName>
        <ecNumber evidence="7">2.1.1.182</ecNumber>
    </recommendedName>
    <alternativeName>
        <fullName evidence="7">16S rRNA (adenine(1518)-N(6)/adenine(1519)-N(6))-dimethyltransferase</fullName>
    </alternativeName>
    <alternativeName>
        <fullName evidence="7">16S rRNA dimethyladenosine transferase</fullName>
    </alternativeName>
    <alternativeName>
        <fullName evidence="7">16S rRNA dimethylase</fullName>
    </alternativeName>
    <alternativeName>
        <fullName evidence="7">S-adenosylmethionine-6-N', N'-adenosyl(rRNA) dimethyltransferase</fullName>
    </alternativeName>
</protein>
<feature type="binding site" evidence="7 8">
    <location>
        <position position="28"/>
    </location>
    <ligand>
        <name>S-adenosyl-L-methionine</name>
        <dbReference type="ChEBI" id="CHEBI:59789"/>
    </ligand>
</feature>
<evidence type="ECO:0000259" key="9">
    <source>
        <dbReference type="SMART" id="SM00650"/>
    </source>
</evidence>
<accession>A0A5D8QBL6</accession>